<keyword evidence="6" id="KW-0521">NADP</keyword>
<dbReference type="CDD" id="cd05254">
    <property type="entry name" value="dTDP_HR_like_SDR_e"/>
    <property type="match status" value="1"/>
</dbReference>
<evidence type="ECO:0000313" key="9">
    <source>
        <dbReference type="Proteomes" id="UP000199698"/>
    </source>
</evidence>
<dbReference type="EMBL" id="FMBA01000004">
    <property type="protein sequence ID" value="SCB80120.1"/>
    <property type="molecule type" value="Genomic_DNA"/>
</dbReference>
<dbReference type="InterPro" id="IPR005913">
    <property type="entry name" value="dTDP_dehydrorham_reduct"/>
</dbReference>
<dbReference type="Gene3D" id="3.90.25.10">
    <property type="entry name" value="UDP-galactose 4-epimerase, domain 1"/>
    <property type="match status" value="1"/>
</dbReference>
<evidence type="ECO:0000256" key="1">
    <source>
        <dbReference type="ARBA" id="ARBA00004781"/>
    </source>
</evidence>
<comment type="similarity">
    <text evidence="2 6">Belongs to the dTDP-4-dehydrorhamnose reductase family.</text>
</comment>
<evidence type="ECO:0000256" key="3">
    <source>
        <dbReference type="ARBA" id="ARBA00012929"/>
    </source>
</evidence>
<comment type="catalytic activity">
    <reaction evidence="5 6">
        <text>dTDP-beta-L-rhamnose + NADP(+) = dTDP-4-dehydro-beta-L-rhamnose + NADPH + H(+)</text>
        <dbReference type="Rhea" id="RHEA:21796"/>
        <dbReference type="ChEBI" id="CHEBI:15378"/>
        <dbReference type="ChEBI" id="CHEBI:57510"/>
        <dbReference type="ChEBI" id="CHEBI:57783"/>
        <dbReference type="ChEBI" id="CHEBI:58349"/>
        <dbReference type="ChEBI" id="CHEBI:62830"/>
        <dbReference type="EC" id="1.1.1.133"/>
    </reaction>
</comment>
<gene>
    <name evidence="8" type="ORF">GA0061080_100426</name>
</gene>
<evidence type="ECO:0000256" key="4">
    <source>
        <dbReference type="ARBA" id="ARBA00017099"/>
    </source>
</evidence>
<comment type="cofactor">
    <cofactor evidence="6">
        <name>Mg(2+)</name>
        <dbReference type="ChEBI" id="CHEBI:18420"/>
    </cofactor>
    <text evidence="6">Binds 1 Mg(2+) ion per monomer.</text>
</comment>
<dbReference type="STRING" id="1798183.GA0061080_100426"/>
<name>A0A1C3ZCV9_9GAMM</name>
<dbReference type="GO" id="GO:0008831">
    <property type="term" value="F:dTDP-4-dehydrorhamnose reductase activity"/>
    <property type="evidence" value="ECO:0007669"/>
    <property type="project" value="UniProtKB-EC"/>
</dbReference>
<proteinExistence type="inferred from homology"/>
<dbReference type="UniPathway" id="UPA00124"/>
<dbReference type="Pfam" id="PF04321">
    <property type="entry name" value="RmlD_sub_bind"/>
    <property type="match status" value="1"/>
</dbReference>
<dbReference type="Gene3D" id="3.40.50.720">
    <property type="entry name" value="NAD(P)-binding Rossmann-like Domain"/>
    <property type="match status" value="1"/>
</dbReference>
<accession>A0A1C3ZCV9</accession>
<dbReference type="GO" id="GO:0005829">
    <property type="term" value="C:cytosol"/>
    <property type="evidence" value="ECO:0007669"/>
    <property type="project" value="TreeGrafter"/>
</dbReference>
<dbReference type="InterPro" id="IPR036291">
    <property type="entry name" value="NAD(P)-bd_dom_sf"/>
</dbReference>
<comment type="pathway">
    <text evidence="1 6">Carbohydrate biosynthesis; dTDP-L-rhamnose biosynthesis.</text>
</comment>
<dbReference type="SUPFAM" id="SSF51735">
    <property type="entry name" value="NAD(P)-binding Rossmann-fold domains"/>
    <property type="match status" value="1"/>
</dbReference>
<evidence type="ECO:0000256" key="2">
    <source>
        <dbReference type="ARBA" id="ARBA00010944"/>
    </source>
</evidence>
<dbReference type="Proteomes" id="UP000199698">
    <property type="component" value="Unassembled WGS sequence"/>
</dbReference>
<dbReference type="PANTHER" id="PTHR10491:SF4">
    <property type="entry name" value="METHIONINE ADENOSYLTRANSFERASE 2 SUBUNIT BETA"/>
    <property type="match status" value="1"/>
</dbReference>
<keyword evidence="9" id="KW-1185">Reference proteome</keyword>
<evidence type="ECO:0000259" key="7">
    <source>
        <dbReference type="Pfam" id="PF04321"/>
    </source>
</evidence>
<dbReference type="OrthoDB" id="9803892at2"/>
<dbReference type="GO" id="GO:0009243">
    <property type="term" value="P:O antigen biosynthetic process"/>
    <property type="evidence" value="ECO:0007669"/>
    <property type="project" value="UniProtKB-UniPathway"/>
</dbReference>
<dbReference type="RefSeq" id="WP_091119963.1">
    <property type="nucleotide sequence ID" value="NZ_FMBA01000004.1"/>
</dbReference>
<keyword evidence="6" id="KW-0560">Oxidoreductase</keyword>
<organism evidence="8 9">
    <name type="scientific">Gilliamella intestini</name>
    <dbReference type="NCBI Taxonomy" id="1798183"/>
    <lineage>
        <taxon>Bacteria</taxon>
        <taxon>Pseudomonadati</taxon>
        <taxon>Pseudomonadota</taxon>
        <taxon>Gammaproteobacteria</taxon>
        <taxon>Orbales</taxon>
        <taxon>Orbaceae</taxon>
        <taxon>Gilliamella</taxon>
    </lineage>
</organism>
<dbReference type="GO" id="GO:0019305">
    <property type="term" value="P:dTDP-rhamnose biosynthetic process"/>
    <property type="evidence" value="ECO:0007669"/>
    <property type="project" value="UniProtKB-UniPathway"/>
</dbReference>
<dbReference type="AlphaFoldDB" id="A0A1C3ZCV9"/>
<sequence>MKVLLTGANGQLGHCFKDIFPSDWQLLATDSLQLDITDGLAVNNFVALHRPDAIVNAAAYTAVDKAEDEYELAYKVNAIGPKNLAIAAKKYHAKLVHVSTDYVFDGTKSSPYLENDLTNPVNVYGETKLAGELSVLDNYSSTIVIRTSWVFSEYGNNFVKTMLKLSQTRPELTIIDDQLGCPTYAGDIAKTILEMLMNDIQGGIYHYCGNESTSWFLFGQKIFDIALDQNLLFQVPVISPINSQSFPSKAKRPLYSVMSMDKIKKYNLSGSNWEEQLISCISKIRSI</sequence>
<feature type="domain" description="RmlD-like substrate binding" evidence="7">
    <location>
        <begin position="1"/>
        <end position="284"/>
    </location>
</feature>
<dbReference type="UniPathway" id="UPA00281"/>
<dbReference type="PANTHER" id="PTHR10491">
    <property type="entry name" value="DTDP-4-DEHYDRORHAMNOSE REDUCTASE"/>
    <property type="match status" value="1"/>
</dbReference>
<reference evidence="9" key="1">
    <citation type="submission" date="2016-08" db="EMBL/GenBank/DDBJ databases">
        <authorList>
            <person name="Varghese N."/>
            <person name="Submissions Spin"/>
        </authorList>
    </citation>
    <scope>NUCLEOTIDE SEQUENCE [LARGE SCALE GENOMIC DNA]</scope>
    <source>
        <strain evidence="9">R-53144</strain>
    </source>
</reference>
<dbReference type="InterPro" id="IPR029903">
    <property type="entry name" value="RmlD-like-bd"/>
</dbReference>
<evidence type="ECO:0000256" key="5">
    <source>
        <dbReference type="ARBA" id="ARBA00048200"/>
    </source>
</evidence>
<dbReference type="NCBIfam" id="TIGR01214">
    <property type="entry name" value="rmlD"/>
    <property type="match status" value="1"/>
</dbReference>
<protein>
    <recommendedName>
        <fullName evidence="4 6">dTDP-4-dehydrorhamnose reductase</fullName>
        <ecNumber evidence="3 6">1.1.1.133</ecNumber>
    </recommendedName>
</protein>
<dbReference type="EC" id="1.1.1.133" evidence="3 6"/>
<dbReference type="FunFam" id="3.40.50.720:FF:000159">
    <property type="entry name" value="dTDP-4-dehydrorhamnose reductase"/>
    <property type="match status" value="1"/>
</dbReference>
<comment type="function">
    <text evidence="6">Catalyzes the reduction of dTDP-6-deoxy-L-lyxo-4-hexulose to yield dTDP-L-rhamnose.</text>
</comment>
<evidence type="ECO:0000313" key="8">
    <source>
        <dbReference type="EMBL" id="SCB80120.1"/>
    </source>
</evidence>
<evidence type="ECO:0000256" key="6">
    <source>
        <dbReference type="RuleBase" id="RU364082"/>
    </source>
</evidence>